<proteinExistence type="predicted"/>
<evidence type="ECO:0000313" key="1">
    <source>
        <dbReference type="EMBL" id="MDC4238929.1"/>
    </source>
</evidence>
<dbReference type="InterPro" id="IPR024787">
    <property type="entry name" value="EcsC"/>
</dbReference>
<gene>
    <name evidence="1" type="ORF">NE398_01935</name>
</gene>
<dbReference type="EMBL" id="JAMRYU010000001">
    <property type="protein sequence ID" value="MDC4238929.1"/>
    <property type="molecule type" value="Genomic_DNA"/>
</dbReference>
<sequence>MKKIINREINKLNKKENKMLNKKENKFIKSKVAPISDKIEEKIPQKLKDTLESAFYNGFKLVLEKGSKYIEKLYDKDQIQLEHDVNNYSLDKKVTRKSLKVMDSQGKKSKIINSTISTIEGAGLGVLGIGLPDIPLFIAMILKTIYEIALSYGFDYESEEEKIYILNLINVALTNSEEKVIFNEKLNEIEYKIDSNIDINKDINLEIKSTSQVLSESLLMAKFIQGLPIVGVLGSITNYQVINKVSKYARIRYKKRYLNKKL</sequence>
<keyword evidence="2" id="KW-1185">Reference proteome</keyword>
<dbReference type="AlphaFoldDB" id="A0A9X4AYL4"/>
<reference evidence="1" key="1">
    <citation type="submission" date="2022-05" db="EMBL/GenBank/DDBJ databases">
        <title>Draft genome sequence of Clostridium tertium strain CP3 isolated from Peru.</title>
        <authorList>
            <person name="Hurtado R."/>
            <person name="Lima L."/>
            <person name="Sousa T."/>
            <person name="Jaiswal A.K."/>
            <person name="Tiwari S."/>
            <person name="Maturrano L."/>
            <person name="Brenig B."/>
            <person name="Azevedo V."/>
        </authorList>
    </citation>
    <scope>NUCLEOTIDE SEQUENCE</scope>
    <source>
        <strain evidence="1">CP3</strain>
    </source>
</reference>
<protein>
    <submittedName>
        <fullName evidence="1">EcsC family protein</fullName>
    </submittedName>
</protein>
<comment type="caution">
    <text evidence="1">The sequence shown here is derived from an EMBL/GenBank/DDBJ whole genome shotgun (WGS) entry which is preliminary data.</text>
</comment>
<accession>A0A9X4AYL4</accession>
<dbReference type="PANTHER" id="PTHR41260">
    <property type="entry name" value="PROTEIN ECSC"/>
    <property type="match status" value="1"/>
</dbReference>
<name>A0A9X4AYL4_9CLOT</name>
<dbReference type="Proteomes" id="UP001141183">
    <property type="component" value="Unassembled WGS sequence"/>
</dbReference>
<dbReference type="PANTHER" id="PTHR41260:SF1">
    <property type="entry name" value="PROTEIN ECSC"/>
    <property type="match status" value="1"/>
</dbReference>
<dbReference type="Pfam" id="PF12787">
    <property type="entry name" value="EcsC"/>
    <property type="match status" value="1"/>
</dbReference>
<evidence type="ECO:0000313" key="2">
    <source>
        <dbReference type="Proteomes" id="UP001141183"/>
    </source>
</evidence>
<dbReference type="RefSeq" id="WP_008679843.1">
    <property type="nucleotide sequence ID" value="NZ_CABKOG010000003.1"/>
</dbReference>
<organism evidence="1 2">
    <name type="scientific">Clostridium tertium</name>
    <dbReference type="NCBI Taxonomy" id="1559"/>
    <lineage>
        <taxon>Bacteria</taxon>
        <taxon>Bacillati</taxon>
        <taxon>Bacillota</taxon>
        <taxon>Clostridia</taxon>
        <taxon>Eubacteriales</taxon>
        <taxon>Clostridiaceae</taxon>
        <taxon>Clostridium</taxon>
    </lineage>
</organism>